<comment type="caution">
    <text evidence="1">The sequence shown here is derived from an EMBL/GenBank/DDBJ whole genome shotgun (WGS) entry which is preliminary data.</text>
</comment>
<dbReference type="AlphaFoldDB" id="A0A4R6FPI5"/>
<keyword evidence="2" id="KW-1185">Reference proteome</keyword>
<reference evidence="1 2" key="1">
    <citation type="submission" date="2019-03" db="EMBL/GenBank/DDBJ databases">
        <title>Genomic Encyclopedia of Type Strains, Phase IV (KMG-IV): sequencing the most valuable type-strain genomes for metagenomic binning, comparative biology and taxonomic classification.</title>
        <authorList>
            <person name="Goeker M."/>
        </authorList>
    </citation>
    <scope>NUCLEOTIDE SEQUENCE [LARGE SCALE GENOMIC DNA]</scope>
    <source>
        <strain evidence="1 2">DSM 25059</strain>
    </source>
</reference>
<protein>
    <submittedName>
        <fullName evidence="1">Uncharacterized protein</fullName>
    </submittedName>
</protein>
<dbReference type="EMBL" id="SNWD01000004">
    <property type="protein sequence ID" value="TDN83571.1"/>
    <property type="molecule type" value="Genomic_DNA"/>
</dbReference>
<organism evidence="1 2">
    <name type="scientific">Stakelama pacifica</name>
    <dbReference type="NCBI Taxonomy" id="517720"/>
    <lineage>
        <taxon>Bacteria</taxon>
        <taxon>Pseudomonadati</taxon>
        <taxon>Pseudomonadota</taxon>
        <taxon>Alphaproteobacteria</taxon>
        <taxon>Sphingomonadales</taxon>
        <taxon>Sphingomonadaceae</taxon>
        <taxon>Stakelama</taxon>
    </lineage>
</organism>
<dbReference type="RefSeq" id="WP_162848801.1">
    <property type="nucleotide sequence ID" value="NZ_BMLU01000004.1"/>
</dbReference>
<accession>A0A4R6FPI5</accession>
<evidence type="ECO:0000313" key="2">
    <source>
        <dbReference type="Proteomes" id="UP000295493"/>
    </source>
</evidence>
<proteinExistence type="predicted"/>
<dbReference type="Proteomes" id="UP000295493">
    <property type="component" value="Unassembled WGS sequence"/>
</dbReference>
<name>A0A4R6FPI5_9SPHN</name>
<gene>
    <name evidence="1" type="ORF">EV664_10454</name>
</gene>
<evidence type="ECO:0000313" key="1">
    <source>
        <dbReference type="EMBL" id="TDN83571.1"/>
    </source>
</evidence>
<sequence length="58" mass="6144">MEPYHRPHNQPLSAVAEKGQVLLDGPRGVAISLTPDAARQTATALQNAADEAERPPEG</sequence>